<reference evidence="2" key="1">
    <citation type="submission" date="2020-11" db="EMBL/GenBank/DDBJ databases">
        <authorList>
            <consortium name="DOE Joint Genome Institute"/>
            <person name="Ahrendt S."/>
            <person name="Riley R."/>
            <person name="Andreopoulos W."/>
            <person name="LaButti K."/>
            <person name="Pangilinan J."/>
            <person name="Ruiz-duenas F.J."/>
            <person name="Barrasa J.M."/>
            <person name="Sanchez-Garcia M."/>
            <person name="Camarero S."/>
            <person name="Miyauchi S."/>
            <person name="Serrano A."/>
            <person name="Linde D."/>
            <person name="Babiker R."/>
            <person name="Drula E."/>
            <person name="Ayuso-Fernandez I."/>
            <person name="Pacheco R."/>
            <person name="Padilla G."/>
            <person name="Ferreira P."/>
            <person name="Barriuso J."/>
            <person name="Kellner H."/>
            <person name="Castanera R."/>
            <person name="Alfaro M."/>
            <person name="Ramirez L."/>
            <person name="Pisabarro A.G."/>
            <person name="Kuo A."/>
            <person name="Tritt A."/>
            <person name="Lipzen A."/>
            <person name="He G."/>
            <person name="Yan M."/>
            <person name="Ng V."/>
            <person name="Cullen D."/>
            <person name="Martin F."/>
            <person name="Rosso M.-N."/>
            <person name="Henrissat B."/>
            <person name="Hibbett D."/>
            <person name="Martinez A.T."/>
            <person name="Grigoriev I.V."/>
        </authorList>
    </citation>
    <scope>NUCLEOTIDE SEQUENCE</scope>
    <source>
        <strain evidence="2">AH 44721</strain>
    </source>
</reference>
<protein>
    <submittedName>
        <fullName evidence="2">Uncharacterized protein</fullName>
    </submittedName>
</protein>
<name>A0A9P5NMM4_GYMJU</name>
<proteinExistence type="predicted"/>
<gene>
    <name evidence="2" type="ORF">CPB84DRAFT_1305124</name>
</gene>
<feature type="region of interest" description="Disordered" evidence="1">
    <location>
        <begin position="1"/>
        <end position="20"/>
    </location>
</feature>
<dbReference type="EMBL" id="JADNYJ010000065">
    <property type="protein sequence ID" value="KAF8894213.1"/>
    <property type="molecule type" value="Genomic_DNA"/>
</dbReference>
<sequence>MDSSTTSPEVSHPASRPSNATMRYFSTTTHMNSLPLVHSMERLAHGMSGLNVRNGPSISGPLNMRIDPGSSISGSGVWTQN</sequence>
<organism evidence="2 3">
    <name type="scientific">Gymnopilus junonius</name>
    <name type="common">Spectacular rustgill mushroom</name>
    <name type="synonym">Gymnopilus spectabilis subsp. junonius</name>
    <dbReference type="NCBI Taxonomy" id="109634"/>
    <lineage>
        <taxon>Eukaryota</taxon>
        <taxon>Fungi</taxon>
        <taxon>Dikarya</taxon>
        <taxon>Basidiomycota</taxon>
        <taxon>Agaricomycotina</taxon>
        <taxon>Agaricomycetes</taxon>
        <taxon>Agaricomycetidae</taxon>
        <taxon>Agaricales</taxon>
        <taxon>Agaricineae</taxon>
        <taxon>Hymenogastraceae</taxon>
        <taxon>Gymnopilus</taxon>
    </lineage>
</organism>
<evidence type="ECO:0000256" key="1">
    <source>
        <dbReference type="SAM" id="MobiDB-lite"/>
    </source>
</evidence>
<dbReference type="Proteomes" id="UP000724874">
    <property type="component" value="Unassembled WGS sequence"/>
</dbReference>
<feature type="compositionally biased region" description="Polar residues" evidence="1">
    <location>
        <begin position="70"/>
        <end position="81"/>
    </location>
</feature>
<evidence type="ECO:0000313" key="3">
    <source>
        <dbReference type="Proteomes" id="UP000724874"/>
    </source>
</evidence>
<accession>A0A9P5NMM4</accession>
<keyword evidence="3" id="KW-1185">Reference proteome</keyword>
<feature type="region of interest" description="Disordered" evidence="1">
    <location>
        <begin position="61"/>
        <end position="81"/>
    </location>
</feature>
<evidence type="ECO:0000313" key="2">
    <source>
        <dbReference type="EMBL" id="KAF8894213.1"/>
    </source>
</evidence>
<comment type="caution">
    <text evidence="2">The sequence shown here is derived from an EMBL/GenBank/DDBJ whole genome shotgun (WGS) entry which is preliminary data.</text>
</comment>
<dbReference type="AlphaFoldDB" id="A0A9P5NMM4"/>